<dbReference type="Proteomes" id="UP000050794">
    <property type="component" value="Unassembled WGS sequence"/>
</dbReference>
<accession>A0A183UQN2</accession>
<keyword evidence="1" id="KW-0812">Transmembrane</keyword>
<protein>
    <submittedName>
        <fullName evidence="2 4">Uncharacterized protein</fullName>
    </submittedName>
</protein>
<organism evidence="3 4">
    <name type="scientific">Toxocara canis</name>
    <name type="common">Canine roundworm</name>
    <dbReference type="NCBI Taxonomy" id="6265"/>
    <lineage>
        <taxon>Eukaryota</taxon>
        <taxon>Metazoa</taxon>
        <taxon>Ecdysozoa</taxon>
        <taxon>Nematoda</taxon>
        <taxon>Chromadorea</taxon>
        <taxon>Rhabditida</taxon>
        <taxon>Spirurina</taxon>
        <taxon>Ascaridomorpha</taxon>
        <taxon>Ascaridoidea</taxon>
        <taxon>Toxocaridae</taxon>
        <taxon>Toxocara</taxon>
    </lineage>
</organism>
<evidence type="ECO:0000313" key="4">
    <source>
        <dbReference type="WBParaSite" id="TCNE_0001080201-mRNA-1"/>
    </source>
</evidence>
<gene>
    <name evidence="2" type="ORF">TCNE_LOCUS10802</name>
</gene>
<dbReference type="AlphaFoldDB" id="A0A183UQN2"/>
<name>A0A183UQN2_TOXCA</name>
<dbReference type="WBParaSite" id="TCNE_0001080201-mRNA-1">
    <property type="protein sequence ID" value="TCNE_0001080201-mRNA-1"/>
    <property type="gene ID" value="TCNE_0001080201"/>
</dbReference>
<keyword evidence="1" id="KW-0472">Membrane</keyword>
<proteinExistence type="predicted"/>
<dbReference type="EMBL" id="UYWY01020623">
    <property type="protein sequence ID" value="VDM42123.1"/>
    <property type="molecule type" value="Genomic_DNA"/>
</dbReference>
<reference evidence="2 3" key="2">
    <citation type="submission" date="2018-11" db="EMBL/GenBank/DDBJ databases">
        <authorList>
            <consortium name="Pathogen Informatics"/>
        </authorList>
    </citation>
    <scope>NUCLEOTIDE SEQUENCE [LARGE SCALE GENOMIC DNA]</scope>
</reference>
<feature type="transmembrane region" description="Helical" evidence="1">
    <location>
        <begin position="38"/>
        <end position="61"/>
    </location>
</feature>
<evidence type="ECO:0000313" key="2">
    <source>
        <dbReference type="EMBL" id="VDM42123.1"/>
    </source>
</evidence>
<keyword evidence="3" id="KW-1185">Reference proteome</keyword>
<sequence length="126" mass="14170">MIQETKVQFAVLPHTSKFPADNDTVLIHDGEAAFGGGLYLIASLLSIALFLCITCILGWHASLRSGERRRKPTVAFTRDAPPRYSEVIPPTYEWAVKHTHHPLHILTLKVDQIDDDVQQQQQRSNA</sequence>
<keyword evidence="1" id="KW-1133">Transmembrane helix</keyword>
<reference evidence="4" key="1">
    <citation type="submission" date="2016-06" db="UniProtKB">
        <authorList>
            <consortium name="WormBaseParasite"/>
        </authorList>
    </citation>
    <scope>IDENTIFICATION</scope>
</reference>
<evidence type="ECO:0000313" key="3">
    <source>
        <dbReference type="Proteomes" id="UP000050794"/>
    </source>
</evidence>
<evidence type="ECO:0000256" key="1">
    <source>
        <dbReference type="SAM" id="Phobius"/>
    </source>
</evidence>